<dbReference type="AlphaFoldDB" id="A0A9W9YNL7"/>
<dbReference type="EMBL" id="MU827311">
    <property type="protein sequence ID" value="KAJ7360152.1"/>
    <property type="molecule type" value="Genomic_DNA"/>
</dbReference>
<protein>
    <submittedName>
        <fullName evidence="1">Uncharacterized protein</fullName>
    </submittedName>
</protein>
<evidence type="ECO:0000313" key="1">
    <source>
        <dbReference type="EMBL" id="KAJ7360152.1"/>
    </source>
</evidence>
<reference evidence="1" key="1">
    <citation type="submission" date="2023-01" db="EMBL/GenBank/DDBJ databases">
        <title>Genome assembly of the deep-sea coral Lophelia pertusa.</title>
        <authorList>
            <person name="Herrera S."/>
            <person name="Cordes E."/>
        </authorList>
    </citation>
    <scope>NUCLEOTIDE SEQUENCE</scope>
    <source>
        <strain evidence="1">USNM1676648</strain>
        <tissue evidence="1">Polyp</tissue>
    </source>
</reference>
<organism evidence="1 2">
    <name type="scientific">Desmophyllum pertusum</name>
    <dbReference type="NCBI Taxonomy" id="174260"/>
    <lineage>
        <taxon>Eukaryota</taxon>
        <taxon>Metazoa</taxon>
        <taxon>Cnidaria</taxon>
        <taxon>Anthozoa</taxon>
        <taxon>Hexacorallia</taxon>
        <taxon>Scleractinia</taxon>
        <taxon>Caryophylliina</taxon>
        <taxon>Caryophylliidae</taxon>
        <taxon>Desmophyllum</taxon>
    </lineage>
</organism>
<comment type="caution">
    <text evidence="1">The sequence shown here is derived from an EMBL/GenBank/DDBJ whole genome shotgun (WGS) entry which is preliminary data.</text>
</comment>
<name>A0A9W9YNL7_9CNID</name>
<evidence type="ECO:0000313" key="2">
    <source>
        <dbReference type="Proteomes" id="UP001163046"/>
    </source>
</evidence>
<accession>A0A9W9YNL7</accession>
<dbReference type="Proteomes" id="UP001163046">
    <property type="component" value="Unassembled WGS sequence"/>
</dbReference>
<sequence length="100" mass="11620">METMIRGRKSTQDVLKDYFRAKQMLFEQEDSNLYAEPVIVAKMVFEHFKLIISMILSRDNSNVTADFLDWFVTGCERLANDLLALSKSVLYICLLVTVNY</sequence>
<proteinExistence type="predicted"/>
<keyword evidence="2" id="KW-1185">Reference proteome</keyword>
<gene>
    <name evidence="1" type="ORF">OS493_018140</name>
</gene>